<dbReference type="Proteomes" id="UP000765509">
    <property type="component" value="Unassembled WGS sequence"/>
</dbReference>
<sequence length="93" mass="9970">MNTSSQRNQAVLTPTARAPLECTPSVPQVSANLDRGPPMEGEAPSIRGGLRLRRSRSFSGLLGGYPNNSQAPRSILGESEDEEGEESVEEEES</sequence>
<comment type="caution">
    <text evidence="2">The sequence shown here is derived from an EMBL/GenBank/DDBJ whole genome shotgun (WGS) entry which is preliminary data.</text>
</comment>
<reference evidence="2" key="1">
    <citation type="submission" date="2021-03" db="EMBL/GenBank/DDBJ databases">
        <title>Draft genome sequence of rust myrtle Austropuccinia psidii MF-1, a brazilian biotype.</title>
        <authorList>
            <person name="Quecine M.C."/>
            <person name="Pachon D.M.R."/>
            <person name="Bonatelli M.L."/>
            <person name="Correr F.H."/>
            <person name="Franceschini L.M."/>
            <person name="Leite T.F."/>
            <person name="Margarido G.R.A."/>
            <person name="Almeida C.A."/>
            <person name="Ferrarezi J.A."/>
            <person name="Labate C.A."/>
        </authorList>
    </citation>
    <scope>NUCLEOTIDE SEQUENCE</scope>
    <source>
        <strain evidence="2">MF-1</strain>
    </source>
</reference>
<protein>
    <submittedName>
        <fullName evidence="2">Uncharacterized protein</fullName>
    </submittedName>
</protein>
<dbReference type="EMBL" id="AVOT02032455">
    <property type="protein sequence ID" value="MBW0526219.1"/>
    <property type="molecule type" value="Genomic_DNA"/>
</dbReference>
<keyword evidence="3" id="KW-1185">Reference proteome</keyword>
<feature type="compositionally biased region" description="Acidic residues" evidence="1">
    <location>
        <begin position="78"/>
        <end position="93"/>
    </location>
</feature>
<accession>A0A9Q3ESG2</accession>
<gene>
    <name evidence="2" type="ORF">O181_065934</name>
</gene>
<evidence type="ECO:0000256" key="1">
    <source>
        <dbReference type="SAM" id="MobiDB-lite"/>
    </source>
</evidence>
<name>A0A9Q3ESG2_9BASI</name>
<dbReference type="AlphaFoldDB" id="A0A9Q3ESG2"/>
<feature type="compositionally biased region" description="Polar residues" evidence="1">
    <location>
        <begin position="1"/>
        <end position="12"/>
    </location>
</feature>
<evidence type="ECO:0000313" key="2">
    <source>
        <dbReference type="EMBL" id="MBW0526219.1"/>
    </source>
</evidence>
<feature type="region of interest" description="Disordered" evidence="1">
    <location>
        <begin position="1"/>
        <end position="93"/>
    </location>
</feature>
<proteinExistence type="predicted"/>
<organism evidence="2 3">
    <name type="scientific">Austropuccinia psidii MF-1</name>
    <dbReference type="NCBI Taxonomy" id="1389203"/>
    <lineage>
        <taxon>Eukaryota</taxon>
        <taxon>Fungi</taxon>
        <taxon>Dikarya</taxon>
        <taxon>Basidiomycota</taxon>
        <taxon>Pucciniomycotina</taxon>
        <taxon>Pucciniomycetes</taxon>
        <taxon>Pucciniales</taxon>
        <taxon>Sphaerophragmiaceae</taxon>
        <taxon>Austropuccinia</taxon>
    </lineage>
</organism>
<evidence type="ECO:0000313" key="3">
    <source>
        <dbReference type="Proteomes" id="UP000765509"/>
    </source>
</evidence>